<dbReference type="Proteomes" id="UP000656367">
    <property type="component" value="Unassembled WGS sequence"/>
</dbReference>
<proteinExistence type="predicted"/>
<reference evidence="2" key="2">
    <citation type="submission" date="2020-09" db="EMBL/GenBank/DDBJ databases">
        <authorList>
            <person name="Sun Q."/>
            <person name="Ohkuma M."/>
        </authorList>
    </citation>
    <scope>NUCLEOTIDE SEQUENCE</scope>
    <source>
        <strain evidence="2">JCM 15759</strain>
    </source>
</reference>
<dbReference type="AlphaFoldDB" id="A0A830FLK7"/>
<name>A0A830FLK7_HALAR</name>
<feature type="region of interest" description="Disordered" evidence="1">
    <location>
        <begin position="84"/>
        <end position="104"/>
    </location>
</feature>
<accession>A0A830FLK7</accession>
<comment type="caution">
    <text evidence="2">The sequence shown here is derived from an EMBL/GenBank/DDBJ whole genome shotgun (WGS) entry which is preliminary data.</text>
</comment>
<evidence type="ECO:0000256" key="1">
    <source>
        <dbReference type="SAM" id="MobiDB-lite"/>
    </source>
</evidence>
<reference evidence="2" key="1">
    <citation type="journal article" date="2014" name="Int. J. Syst. Evol. Microbiol.">
        <title>Complete genome sequence of Corynebacterium casei LMG S-19264T (=DSM 44701T), isolated from a smear-ripened cheese.</title>
        <authorList>
            <consortium name="US DOE Joint Genome Institute (JGI-PGF)"/>
            <person name="Walter F."/>
            <person name="Albersmeier A."/>
            <person name="Kalinowski J."/>
            <person name="Ruckert C."/>
        </authorList>
    </citation>
    <scope>NUCLEOTIDE SEQUENCE</scope>
    <source>
        <strain evidence="2">JCM 15759</strain>
    </source>
</reference>
<dbReference type="EMBL" id="BMON01000002">
    <property type="protein sequence ID" value="GGM36154.1"/>
    <property type="molecule type" value="Genomic_DNA"/>
</dbReference>
<gene>
    <name evidence="2" type="ORF">GCM10009006_16720</name>
</gene>
<evidence type="ECO:0000313" key="3">
    <source>
        <dbReference type="Proteomes" id="UP000656367"/>
    </source>
</evidence>
<protein>
    <submittedName>
        <fullName evidence="2">Uncharacterized protein</fullName>
    </submittedName>
</protein>
<evidence type="ECO:0000313" key="2">
    <source>
        <dbReference type="EMBL" id="GGM36154.1"/>
    </source>
</evidence>
<feature type="compositionally biased region" description="Basic and acidic residues" evidence="1">
    <location>
        <begin position="92"/>
        <end position="104"/>
    </location>
</feature>
<organism evidence="2 3">
    <name type="scientific">Haloarcula argentinensis</name>
    <dbReference type="NCBI Taxonomy" id="43776"/>
    <lineage>
        <taxon>Archaea</taxon>
        <taxon>Methanobacteriati</taxon>
        <taxon>Methanobacteriota</taxon>
        <taxon>Stenosarchaea group</taxon>
        <taxon>Halobacteria</taxon>
        <taxon>Halobacteriales</taxon>
        <taxon>Haloarculaceae</taxon>
        <taxon>Haloarcula</taxon>
    </lineage>
</organism>
<sequence length="104" mass="11413">MPTDVLVLHMDPQRTARQRASERARRVEATVDRTTGGAAYPVRVEELADEYGSAAPPAEDLSAAIERSTDGEFDSPTEVRAAIQHVTPQDSARTEATFDEREQS</sequence>